<keyword evidence="9" id="KW-0408">Iron</keyword>
<evidence type="ECO:0000256" key="7">
    <source>
        <dbReference type="ARBA" id="ARBA00022848"/>
    </source>
</evidence>
<dbReference type="EMBL" id="VUJU01001619">
    <property type="protein sequence ID" value="KAF0764498.1"/>
    <property type="molecule type" value="Genomic_DNA"/>
</dbReference>
<dbReference type="OrthoDB" id="260519at2759"/>
<dbReference type="PROSITE" id="PS50255">
    <property type="entry name" value="CYTOCHROME_B5_2"/>
    <property type="match status" value="1"/>
</dbReference>
<evidence type="ECO:0000256" key="1">
    <source>
        <dbReference type="ARBA" id="ARBA00004131"/>
    </source>
</evidence>
<dbReference type="PRINTS" id="PR00363">
    <property type="entry name" value="CYTOCHROMEB5"/>
</dbReference>
<reference evidence="16 17" key="1">
    <citation type="submission" date="2019-08" db="EMBL/GenBank/DDBJ databases">
        <title>Whole genome of Aphis craccivora.</title>
        <authorList>
            <person name="Voronova N.V."/>
            <person name="Shulinski R.S."/>
            <person name="Bandarenka Y.V."/>
            <person name="Zhorov D.G."/>
            <person name="Warner D."/>
        </authorList>
    </citation>
    <scope>NUCLEOTIDE SEQUENCE [LARGE SCALE GENOMIC DNA]</scope>
    <source>
        <strain evidence="16">180601</strain>
        <tissue evidence="16">Whole Body</tissue>
    </source>
</reference>
<feature type="region of interest" description="Disordered" evidence="14">
    <location>
        <begin position="1"/>
        <end position="29"/>
    </location>
</feature>
<evidence type="ECO:0000259" key="15">
    <source>
        <dbReference type="PROSITE" id="PS50255"/>
    </source>
</evidence>
<evidence type="ECO:0000256" key="3">
    <source>
        <dbReference type="ARBA" id="ARBA00022617"/>
    </source>
</evidence>
<comment type="caution">
    <text evidence="16">The sequence shown here is derived from an EMBL/GenBank/DDBJ whole genome shotgun (WGS) entry which is preliminary data.</text>
</comment>
<evidence type="ECO:0000256" key="10">
    <source>
        <dbReference type="ARBA" id="ARBA00023136"/>
    </source>
</evidence>
<evidence type="ECO:0000256" key="13">
    <source>
        <dbReference type="ARBA" id="ARBA00039806"/>
    </source>
</evidence>
<sequence length="72" mass="7844">MYLCSSNRKQKRSYANITANTSPTTHPGGEEVLVEAAGTDATVCFDSIGHSDEAYKLMNDLKIGKLSSKDEF</sequence>
<keyword evidence="4" id="KW-0812">Transmembrane</keyword>
<dbReference type="SUPFAM" id="SSF55856">
    <property type="entry name" value="Cytochrome b5-like heme/steroid binding domain"/>
    <property type="match status" value="1"/>
</dbReference>
<keyword evidence="8" id="KW-0249">Electron transport</keyword>
<dbReference type="PANTHER" id="PTHR19359:SF150">
    <property type="entry name" value="CYTOCHROME B5"/>
    <property type="match status" value="1"/>
</dbReference>
<protein>
    <recommendedName>
        <fullName evidence="13">Cytochrome b5</fullName>
    </recommendedName>
</protein>
<evidence type="ECO:0000256" key="11">
    <source>
        <dbReference type="ARBA" id="ARBA00037877"/>
    </source>
</evidence>
<dbReference type="GO" id="GO:0005789">
    <property type="term" value="C:endoplasmic reticulum membrane"/>
    <property type="evidence" value="ECO:0007669"/>
    <property type="project" value="UniProtKB-SubCell"/>
</dbReference>
<evidence type="ECO:0000256" key="4">
    <source>
        <dbReference type="ARBA" id="ARBA00022692"/>
    </source>
</evidence>
<evidence type="ECO:0000256" key="12">
    <source>
        <dbReference type="ARBA" id="ARBA00038168"/>
    </source>
</evidence>
<keyword evidence="2" id="KW-0813">Transport</keyword>
<evidence type="ECO:0000256" key="5">
    <source>
        <dbReference type="ARBA" id="ARBA00022723"/>
    </source>
</evidence>
<keyword evidence="3" id="KW-0349">Heme</keyword>
<evidence type="ECO:0000256" key="8">
    <source>
        <dbReference type="ARBA" id="ARBA00022982"/>
    </source>
</evidence>
<name>A0A6G0Z283_APHCR</name>
<keyword evidence="6" id="KW-0256">Endoplasmic reticulum</keyword>
<keyword evidence="7" id="KW-0492">Microsome</keyword>
<keyword evidence="5" id="KW-0479">Metal-binding</keyword>
<feature type="compositionally biased region" description="Polar residues" evidence="14">
    <location>
        <begin position="1"/>
        <end position="25"/>
    </location>
</feature>
<dbReference type="Gene3D" id="3.10.120.10">
    <property type="entry name" value="Cytochrome b5-like heme/steroid binding domain"/>
    <property type="match status" value="1"/>
</dbReference>
<keyword evidence="17" id="KW-1185">Reference proteome</keyword>
<comment type="subcellular location">
    <subcellularLocation>
        <location evidence="1">Endoplasmic reticulum membrane</location>
        <topology evidence="1">Single-pass membrane protein</topology>
        <orientation evidence="1">Cytoplasmic side</orientation>
    </subcellularLocation>
    <subcellularLocation>
        <location evidence="11">Microsome membrane</location>
        <topology evidence="11">Single-pass membrane protein</topology>
        <orientation evidence="11">Cytoplasmic side</orientation>
    </subcellularLocation>
</comment>
<evidence type="ECO:0000256" key="2">
    <source>
        <dbReference type="ARBA" id="ARBA00022448"/>
    </source>
</evidence>
<accession>A0A6G0Z283</accession>
<feature type="domain" description="Cytochrome b5 heme-binding" evidence="15">
    <location>
        <begin position="26"/>
        <end position="67"/>
    </location>
</feature>
<dbReference type="InterPro" id="IPR036400">
    <property type="entry name" value="Cyt_B5-like_heme/steroid_sf"/>
</dbReference>
<dbReference type="PANTHER" id="PTHR19359">
    <property type="entry name" value="CYTOCHROME B5"/>
    <property type="match status" value="1"/>
</dbReference>
<dbReference type="InterPro" id="IPR050668">
    <property type="entry name" value="Cytochrome_b5"/>
</dbReference>
<dbReference type="Proteomes" id="UP000478052">
    <property type="component" value="Unassembled WGS sequence"/>
</dbReference>
<dbReference type="AlphaFoldDB" id="A0A6G0Z283"/>
<evidence type="ECO:0000256" key="6">
    <source>
        <dbReference type="ARBA" id="ARBA00022824"/>
    </source>
</evidence>
<comment type="similarity">
    <text evidence="12">Belongs to the cytochrome b5 family.</text>
</comment>
<dbReference type="GO" id="GO:0020037">
    <property type="term" value="F:heme binding"/>
    <property type="evidence" value="ECO:0007669"/>
    <property type="project" value="TreeGrafter"/>
</dbReference>
<proteinExistence type="inferred from homology"/>
<dbReference type="Pfam" id="PF00173">
    <property type="entry name" value="Cyt-b5"/>
    <property type="match status" value="1"/>
</dbReference>
<evidence type="ECO:0000256" key="14">
    <source>
        <dbReference type="SAM" id="MobiDB-lite"/>
    </source>
</evidence>
<evidence type="ECO:0000256" key="9">
    <source>
        <dbReference type="ARBA" id="ARBA00023004"/>
    </source>
</evidence>
<keyword evidence="10" id="KW-0472">Membrane</keyword>
<evidence type="ECO:0000313" key="17">
    <source>
        <dbReference type="Proteomes" id="UP000478052"/>
    </source>
</evidence>
<dbReference type="InterPro" id="IPR001199">
    <property type="entry name" value="Cyt_B5-like_heme/steroid-bd"/>
</dbReference>
<gene>
    <name evidence="16" type="ORF">FWK35_00008971</name>
</gene>
<dbReference type="GO" id="GO:0046872">
    <property type="term" value="F:metal ion binding"/>
    <property type="evidence" value="ECO:0007669"/>
    <property type="project" value="UniProtKB-KW"/>
</dbReference>
<evidence type="ECO:0000313" key="16">
    <source>
        <dbReference type="EMBL" id="KAF0764498.1"/>
    </source>
</evidence>
<organism evidence="16 17">
    <name type="scientific">Aphis craccivora</name>
    <name type="common">Cowpea aphid</name>
    <dbReference type="NCBI Taxonomy" id="307492"/>
    <lineage>
        <taxon>Eukaryota</taxon>
        <taxon>Metazoa</taxon>
        <taxon>Ecdysozoa</taxon>
        <taxon>Arthropoda</taxon>
        <taxon>Hexapoda</taxon>
        <taxon>Insecta</taxon>
        <taxon>Pterygota</taxon>
        <taxon>Neoptera</taxon>
        <taxon>Paraneoptera</taxon>
        <taxon>Hemiptera</taxon>
        <taxon>Sternorrhyncha</taxon>
        <taxon>Aphidomorpha</taxon>
        <taxon>Aphidoidea</taxon>
        <taxon>Aphididae</taxon>
        <taxon>Aphidini</taxon>
        <taxon>Aphis</taxon>
        <taxon>Aphis</taxon>
    </lineage>
</organism>